<dbReference type="EMBL" id="CADCTN010000120">
    <property type="protein sequence ID" value="CAA9242798.1"/>
    <property type="molecule type" value="Genomic_DNA"/>
</dbReference>
<organism evidence="2">
    <name type="scientific">uncultured Blastococcus sp</name>
    <dbReference type="NCBI Taxonomy" id="217144"/>
    <lineage>
        <taxon>Bacteria</taxon>
        <taxon>Bacillati</taxon>
        <taxon>Actinomycetota</taxon>
        <taxon>Actinomycetes</taxon>
        <taxon>Geodermatophilales</taxon>
        <taxon>Geodermatophilaceae</taxon>
        <taxon>Blastococcus</taxon>
        <taxon>environmental samples</taxon>
    </lineage>
</organism>
<dbReference type="EC" id="1.8.4.12" evidence="2"/>
<protein>
    <submittedName>
        <fullName evidence="2">Peptide-methionine (R)-S-oxide reductase MsrB</fullName>
        <ecNumber evidence="2">1.8.4.12</ecNumber>
    </submittedName>
</protein>
<gene>
    <name evidence="2" type="ORF">AVDCRST_MAG52-1698</name>
</gene>
<sequence>DDLLPAAPGHPDRRGVARAAVAGGVRSAPAGRHGACLDRRVRRHQDRRRLRLPRVRRRAVPLRGQVRLPLRLAVLLRGLRRGQRAPPPGQQLRHGPHRGALRHLPQPPGPPVRRRPADADRRPLLHQQRQHPPAAGGV</sequence>
<evidence type="ECO:0000313" key="2">
    <source>
        <dbReference type="EMBL" id="CAA9242798.1"/>
    </source>
</evidence>
<accession>A0A6J4I6E8</accession>
<feature type="non-terminal residue" evidence="2">
    <location>
        <position position="138"/>
    </location>
</feature>
<proteinExistence type="predicted"/>
<reference evidence="2" key="1">
    <citation type="submission" date="2020-02" db="EMBL/GenBank/DDBJ databases">
        <authorList>
            <person name="Meier V. D."/>
        </authorList>
    </citation>
    <scope>NUCLEOTIDE SEQUENCE</scope>
    <source>
        <strain evidence="2">AVDCRST_MAG52</strain>
    </source>
</reference>
<keyword evidence="2" id="KW-0560">Oxidoreductase</keyword>
<dbReference type="AlphaFoldDB" id="A0A6J4I6E8"/>
<name>A0A6J4I6E8_9ACTN</name>
<evidence type="ECO:0000256" key="1">
    <source>
        <dbReference type="SAM" id="MobiDB-lite"/>
    </source>
</evidence>
<dbReference type="GO" id="GO:0033743">
    <property type="term" value="F:peptide-methionine (R)-S-oxide reductase activity"/>
    <property type="evidence" value="ECO:0007669"/>
    <property type="project" value="UniProtKB-EC"/>
</dbReference>
<feature type="non-terminal residue" evidence="2">
    <location>
        <position position="1"/>
    </location>
</feature>
<feature type="region of interest" description="Disordered" evidence="1">
    <location>
        <begin position="79"/>
        <end position="138"/>
    </location>
</feature>